<dbReference type="SUPFAM" id="SSF52266">
    <property type="entry name" value="SGNH hydrolase"/>
    <property type="match status" value="1"/>
</dbReference>
<dbReference type="AlphaFoldDB" id="A0A087B3D0"/>
<dbReference type="EC" id="3.1.1.53" evidence="1"/>
<dbReference type="GO" id="GO:0001681">
    <property type="term" value="F:sialate O-acetylesterase activity"/>
    <property type="evidence" value="ECO:0007669"/>
    <property type="project" value="UniProtKB-EC"/>
</dbReference>
<protein>
    <submittedName>
        <fullName evidence="1">Sialic acid-specific 9-O-acetylesterase</fullName>
        <ecNumber evidence="1">3.1.1.53</ecNumber>
    </submittedName>
</protein>
<reference evidence="1 2" key="1">
    <citation type="submission" date="2014-03" db="EMBL/GenBank/DDBJ databases">
        <title>Genomics of Bifidobacteria.</title>
        <authorList>
            <person name="Ventura M."/>
            <person name="Milani C."/>
            <person name="Lugli G.A."/>
        </authorList>
    </citation>
    <scope>NUCLEOTIDE SEQUENCE [LARGE SCALE GENOMIC DNA]</scope>
    <source>
        <strain evidence="1 2">LMG 10738</strain>
    </source>
</reference>
<accession>A0A087B3D0</accession>
<organism evidence="1 2">
    <name type="scientific">Bifidobacterium cuniculi</name>
    <dbReference type="NCBI Taxonomy" id="1688"/>
    <lineage>
        <taxon>Bacteria</taxon>
        <taxon>Bacillati</taxon>
        <taxon>Actinomycetota</taxon>
        <taxon>Actinomycetes</taxon>
        <taxon>Bifidobacteriales</taxon>
        <taxon>Bifidobacteriaceae</taxon>
        <taxon>Bifidobacterium</taxon>
    </lineage>
</organism>
<proteinExistence type="predicted"/>
<dbReference type="Gene3D" id="3.40.50.1110">
    <property type="entry name" value="SGNH hydrolase"/>
    <property type="match status" value="1"/>
</dbReference>
<dbReference type="InterPro" id="IPR039329">
    <property type="entry name" value="SIAE"/>
</dbReference>
<sequence length="575" mass="63350">MAIVTGIAPGASGVVESIRQSHSRHDRHDRTVSGSLRVAAVFSDRMVLQRDRPIAVFGTGTPDAKVVVSLSDDHGTVVAESATRVADSSYWTAALPALPAGGPYQLNVSCETDSLVFRDVLLGEVWFAGGQSNMELEVHTSADGDAAIAAADDPLLRFINIPKVGQVDRAAEAAATWQPAMAPQVGGMSAVAYYFGRRLRERLGVPVGIIDCYIGGTSITCWMGRGTLETSDAARPYLEEYDRAIAGKSMEQMRKEKDGWQRTFDKWNADVEKTKRKHPGISQPEIDRILGPCPWPPPVTPFSERRVCAPYEGMVERVAPYTVAGFLWYQGEEDEARADGYGELLRLLIDSWRALWDLDGYGLPSVGYQPVENAGRAPFLVVQLPQWIDGRMADDDPRHWPVIRAAQYEVSRELDDVSLICTMDCGEFDNIHPLDKQTVGDRLADLALHDVYGDDTAAADSPEAADVRFEGHEVLVTFAHADGLHWKGTTPDTQATAKPCEDCEIELRMQGTSGFEVADDDGVWSDANAQIMDDGTVRVWADAVREPRHVRYAWRSWGPAPLFNREGLPTFPFMR</sequence>
<comment type="caution">
    <text evidence="1">The sequence shown here is derived from an EMBL/GenBank/DDBJ whole genome shotgun (WGS) entry which is preliminary data.</text>
</comment>
<name>A0A087B3D0_9BIFI</name>
<keyword evidence="1" id="KW-0378">Hydrolase</keyword>
<dbReference type="Proteomes" id="UP000029067">
    <property type="component" value="Unassembled WGS sequence"/>
</dbReference>
<dbReference type="PANTHER" id="PTHR22901:SF0">
    <property type="entry name" value="SIALATE O-ACETYLESTERASE"/>
    <property type="match status" value="1"/>
</dbReference>
<keyword evidence="2" id="KW-1185">Reference proteome</keyword>
<dbReference type="STRING" id="1688.BCUN_0023"/>
<dbReference type="eggNOG" id="COG2755">
    <property type="taxonomic scope" value="Bacteria"/>
</dbReference>
<dbReference type="PANTHER" id="PTHR22901">
    <property type="entry name" value="SIALATE O-ACETYLESTERASE"/>
    <property type="match status" value="1"/>
</dbReference>
<evidence type="ECO:0000313" key="1">
    <source>
        <dbReference type="EMBL" id="KFI65530.1"/>
    </source>
</evidence>
<dbReference type="InterPro" id="IPR036514">
    <property type="entry name" value="SGNH_hydro_sf"/>
</dbReference>
<dbReference type="EMBL" id="JGYV01000001">
    <property type="protein sequence ID" value="KFI65530.1"/>
    <property type="molecule type" value="Genomic_DNA"/>
</dbReference>
<dbReference type="GO" id="GO:0005975">
    <property type="term" value="P:carbohydrate metabolic process"/>
    <property type="evidence" value="ECO:0007669"/>
    <property type="project" value="TreeGrafter"/>
</dbReference>
<dbReference type="OrthoDB" id="9795554at2"/>
<evidence type="ECO:0000313" key="2">
    <source>
        <dbReference type="Proteomes" id="UP000029067"/>
    </source>
</evidence>
<gene>
    <name evidence="1" type="ORF">BCUN_0023</name>
</gene>